<dbReference type="EMBL" id="HE804045">
    <property type="protein sequence ID" value="CCH34647.1"/>
    <property type="molecule type" value="Genomic_DNA"/>
</dbReference>
<dbReference type="RefSeq" id="WP_015104757.1">
    <property type="nucleotide sequence ID" value="NC_019673.1"/>
</dbReference>
<dbReference type="AlphaFoldDB" id="K0KAW1"/>
<gene>
    <name evidence="1" type="ordered locus">BN6_74180</name>
</gene>
<organism evidence="1 2">
    <name type="scientific">Saccharothrix espanaensis (strain ATCC 51144 / DSM 44229 / JCM 9112 / NBRC 15066 / NRRL 15764)</name>
    <dbReference type="NCBI Taxonomy" id="1179773"/>
    <lineage>
        <taxon>Bacteria</taxon>
        <taxon>Bacillati</taxon>
        <taxon>Actinomycetota</taxon>
        <taxon>Actinomycetes</taxon>
        <taxon>Pseudonocardiales</taxon>
        <taxon>Pseudonocardiaceae</taxon>
        <taxon>Saccharothrix</taxon>
    </lineage>
</organism>
<keyword evidence="2" id="KW-1185">Reference proteome</keyword>
<evidence type="ECO:0000313" key="1">
    <source>
        <dbReference type="EMBL" id="CCH34647.1"/>
    </source>
</evidence>
<dbReference type="Proteomes" id="UP000006281">
    <property type="component" value="Chromosome"/>
</dbReference>
<accession>K0KAW1</accession>
<protein>
    <submittedName>
        <fullName evidence="1">Uncharacterized protein</fullName>
    </submittedName>
</protein>
<dbReference type="STRING" id="1179773.BN6_74180"/>
<dbReference type="PATRIC" id="fig|1179773.3.peg.7493"/>
<dbReference type="KEGG" id="sesp:BN6_74180"/>
<dbReference type="HOGENOM" id="CLU_1978608_0_0_11"/>
<dbReference type="eggNOG" id="ENOG5030BI3">
    <property type="taxonomic scope" value="Bacteria"/>
</dbReference>
<dbReference type="BioCyc" id="SESP1179773:BN6_RS35840-MONOMER"/>
<dbReference type="OrthoDB" id="3699236at2"/>
<reference evidence="1 2" key="1">
    <citation type="journal article" date="2012" name="BMC Genomics">
        <title>Complete genome sequence of Saccharothrix espanaensis DSM 44229T and comparison to the other completely sequenced Pseudonocardiaceae.</title>
        <authorList>
            <person name="Strobel T."/>
            <person name="Al-Dilaimi A."/>
            <person name="Blom J."/>
            <person name="Gessner A."/>
            <person name="Kalinowski J."/>
            <person name="Luzhetska M."/>
            <person name="Puhler A."/>
            <person name="Szczepanowski R."/>
            <person name="Bechthold A."/>
            <person name="Ruckert C."/>
        </authorList>
    </citation>
    <scope>NUCLEOTIDE SEQUENCE [LARGE SCALE GENOMIC DNA]</scope>
    <source>
        <strain evidence="2">ATCC 51144 / DSM 44229 / JCM 9112 / NBRC 15066 / NRRL 15764</strain>
    </source>
</reference>
<evidence type="ECO:0000313" key="2">
    <source>
        <dbReference type="Proteomes" id="UP000006281"/>
    </source>
</evidence>
<proteinExistence type="predicted"/>
<sequence>MAVGGFFSGIDGMSTAVQGFRAATAAGFTISADRGQALLTAIGDMQLVLEAAIAKSSVITQEPPLGTTPAARVYRPFLATIASDPAQGFLPAVKKLSEDLTRLAADVRQSMGVYGTAEDQNTHGITTAGGPIHSA</sequence>
<name>K0KAW1_SACES</name>